<evidence type="ECO:0000256" key="1">
    <source>
        <dbReference type="SAM" id="MobiDB-lite"/>
    </source>
</evidence>
<feature type="region of interest" description="Disordered" evidence="1">
    <location>
        <begin position="12"/>
        <end position="47"/>
    </location>
</feature>
<organism evidence="2 3">
    <name type="scientific">Daphnia magna</name>
    <dbReference type="NCBI Taxonomy" id="35525"/>
    <lineage>
        <taxon>Eukaryota</taxon>
        <taxon>Metazoa</taxon>
        <taxon>Ecdysozoa</taxon>
        <taxon>Arthropoda</taxon>
        <taxon>Crustacea</taxon>
        <taxon>Branchiopoda</taxon>
        <taxon>Diplostraca</taxon>
        <taxon>Cladocera</taxon>
        <taxon>Anomopoda</taxon>
        <taxon>Daphniidae</taxon>
        <taxon>Daphnia</taxon>
    </lineage>
</organism>
<evidence type="ECO:0000313" key="2">
    <source>
        <dbReference type="EMBL" id="KAK4036106.1"/>
    </source>
</evidence>
<accession>A0ABR0B326</accession>
<keyword evidence="3" id="KW-1185">Reference proteome</keyword>
<protein>
    <submittedName>
        <fullName evidence="2">Uncharacterized protein</fullName>
    </submittedName>
</protein>
<dbReference type="EMBL" id="JAOYFB010000040">
    <property type="protein sequence ID" value="KAK4036106.1"/>
    <property type="molecule type" value="Genomic_DNA"/>
</dbReference>
<name>A0ABR0B326_9CRUS</name>
<sequence>MMEGDLKLAQVLARMSTNNSRSNSPARTGSPNPGADGGGTASDDAMKTHASMVLEKIQGFRLGFQIGRAGVQTVVKLIKA</sequence>
<gene>
    <name evidence="2" type="ORF">OUZ56_028176</name>
</gene>
<feature type="compositionally biased region" description="Polar residues" evidence="1">
    <location>
        <begin position="15"/>
        <end position="31"/>
    </location>
</feature>
<dbReference type="Proteomes" id="UP001234178">
    <property type="component" value="Unassembled WGS sequence"/>
</dbReference>
<proteinExistence type="predicted"/>
<comment type="caution">
    <text evidence="2">The sequence shown here is derived from an EMBL/GenBank/DDBJ whole genome shotgun (WGS) entry which is preliminary data.</text>
</comment>
<evidence type="ECO:0000313" key="3">
    <source>
        <dbReference type="Proteomes" id="UP001234178"/>
    </source>
</evidence>
<reference evidence="2 3" key="1">
    <citation type="journal article" date="2023" name="Nucleic Acids Res.">
        <title>The hologenome of Daphnia magna reveals possible DNA methylation and microbiome-mediated evolution of the host genome.</title>
        <authorList>
            <person name="Chaturvedi A."/>
            <person name="Li X."/>
            <person name="Dhandapani V."/>
            <person name="Marshall H."/>
            <person name="Kissane S."/>
            <person name="Cuenca-Cambronero M."/>
            <person name="Asole G."/>
            <person name="Calvet F."/>
            <person name="Ruiz-Romero M."/>
            <person name="Marangio P."/>
            <person name="Guigo R."/>
            <person name="Rago D."/>
            <person name="Mirbahai L."/>
            <person name="Eastwood N."/>
            <person name="Colbourne J.K."/>
            <person name="Zhou J."/>
            <person name="Mallon E."/>
            <person name="Orsini L."/>
        </authorList>
    </citation>
    <scope>NUCLEOTIDE SEQUENCE [LARGE SCALE GENOMIC DNA]</scope>
    <source>
        <strain evidence="2">LRV0_1</strain>
    </source>
</reference>